<feature type="transmembrane region" description="Helical" evidence="2">
    <location>
        <begin position="7"/>
        <end position="29"/>
    </location>
</feature>
<keyword evidence="2" id="KW-1133">Transmembrane helix</keyword>
<organism evidence="3 4">
    <name type="scientific">Candidatus Liptonbacteria bacterium RIFCSPLOWO2_01_FULL_52_25</name>
    <dbReference type="NCBI Taxonomy" id="1798650"/>
    <lineage>
        <taxon>Bacteria</taxon>
        <taxon>Candidatus Liptoniibacteriota</taxon>
    </lineage>
</organism>
<dbReference type="EMBL" id="MHLA01000017">
    <property type="protein sequence ID" value="OGY99303.1"/>
    <property type="molecule type" value="Genomic_DNA"/>
</dbReference>
<evidence type="ECO:0000256" key="2">
    <source>
        <dbReference type="SAM" id="Phobius"/>
    </source>
</evidence>
<keyword evidence="2" id="KW-0812">Transmembrane</keyword>
<gene>
    <name evidence="3" type="ORF">A2945_05040</name>
</gene>
<comment type="caution">
    <text evidence="3">The sequence shown here is derived from an EMBL/GenBank/DDBJ whole genome shotgun (WGS) entry which is preliminary data.</text>
</comment>
<reference evidence="3 4" key="1">
    <citation type="journal article" date="2016" name="Nat. Commun.">
        <title>Thousands of microbial genomes shed light on interconnected biogeochemical processes in an aquifer system.</title>
        <authorList>
            <person name="Anantharaman K."/>
            <person name="Brown C.T."/>
            <person name="Hug L.A."/>
            <person name="Sharon I."/>
            <person name="Castelle C.J."/>
            <person name="Probst A.J."/>
            <person name="Thomas B.C."/>
            <person name="Singh A."/>
            <person name="Wilkins M.J."/>
            <person name="Karaoz U."/>
            <person name="Brodie E.L."/>
            <person name="Williams K.H."/>
            <person name="Hubbard S.S."/>
            <person name="Banfield J.F."/>
        </authorList>
    </citation>
    <scope>NUCLEOTIDE SEQUENCE [LARGE SCALE GENOMIC DNA]</scope>
</reference>
<feature type="compositionally biased region" description="Pro residues" evidence="1">
    <location>
        <begin position="71"/>
        <end position="93"/>
    </location>
</feature>
<dbReference type="AlphaFoldDB" id="A0A1G2CD39"/>
<feature type="region of interest" description="Disordered" evidence="1">
    <location>
        <begin position="67"/>
        <end position="102"/>
    </location>
</feature>
<evidence type="ECO:0000313" key="4">
    <source>
        <dbReference type="Proteomes" id="UP000178880"/>
    </source>
</evidence>
<dbReference type="STRING" id="1798650.A2945_05040"/>
<accession>A0A1G2CD39</accession>
<protein>
    <submittedName>
        <fullName evidence="3">Uncharacterized protein</fullName>
    </submittedName>
</protein>
<evidence type="ECO:0000313" key="3">
    <source>
        <dbReference type="EMBL" id="OGY99303.1"/>
    </source>
</evidence>
<evidence type="ECO:0000256" key="1">
    <source>
        <dbReference type="SAM" id="MobiDB-lite"/>
    </source>
</evidence>
<sequence length="519" mass="56995">MARNGFATIFIGIIVVAVLAIGVSSYVVVSLFDESGSVEEIVPLEVEPETVIIEEERVTEPVVAVEEPQQMPSPLPVFEPAPQSPTNQLPPPASSRSEHEDQKVDYDIYAEVWTKNGYDGASYEFKVNCGPNYARLETCFLWDLSAVVVTGPDGKRYELTKDFNVQGYSGEVTRRWVLYGPAGASFPVPGVYRFLYYRGDKIAYAHDIHYQPTTISYPTEIVWQRDGNDFVVSWRPPQGMETGMWYKVLLFRKNGEVISAVVEWNASNARLKNLPLGEGEQADMNVTSYFHGGYAYPKNIPIVWSASPSTSPSPSGGISQQNCSSNISPVFTHHITDISKVQYVAPPPTMGAGPNLKTHGYIGTEHALVPVYAPVTMTVKDGSHYVGGPYMFDFAVSCEVTVRFGHMTNPVDALKQLLPVELASDSRTQSLSPVSFAAGELVGYTTGTDQAGNWDFGVYNSATQNRYASDPDWNWSTVLTTAVCPFGYFTPDLKAAYISKFNPQIMAGNPPHGESFCGT</sequence>
<proteinExistence type="predicted"/>
<name>A0A1G2CD39_9BACT</name>
<keyword evidence="2" id="KW-0472">Membrane</keyword>
<dbReference type="Proteomes" id="UP000178880">
    <property type="component" value="Unassembled WGS sequence"/>
</dbReference>